<organism evidence="3 4">
    <name type="scientific">Planosporangium thailandense</name>
    <dbReference type="NCBI Taxonomy" id="765197"/>
    <lineage>
        <taxon>Bacteria</taxon>
        <taxon>Bacillati</taxon>
        <taxon>Actinomycetota</taxon>
        <taxon>Actinomycetes</taxon>
        <taxon>Micromonosporales</taxon>
        <taxon>Micromonosporaceae</taxon>
        <taxon>Planosporangium</taxon>
    </lineage>
</organism>
<dbReference type="EMBL" id="JAATVY010000011">
    <property type="protein sequence ID" value="NJC71424.1"/>
    <property type="molecule type" value="Genomic_DNA"/>
</dbReference>
<name>A0ABX0Y1W8_9ACTN</name>
<dbReference type="Pfam" id="PF00857">
    <property type="entry name" value="Isochorismatase"/>
    <property type="match status" value="1"/>
</dbReference>
<reference evidence="3 4" key="1">
    <citation type="submission" date="2020-03" db="EMBL/GenBank/DDBJ databases">
        <title>WGS of the type strain of Planosporangium spp.</title>
        <authorList>
            <person name="Thawai C."/>
        </authorList>
    </citation>
    <scope>NUCLEOTIDE SEQUENCE [LARGE SCALE GENOMIC DNA]</scope>
    <source>
        <strain evidence="3 4">TBRC 5610</strain>
    </source>
</reference>
<sequence>MQHRGCDVAHIGQPHWPWDGVVSDADQAVCRAAGYGRRSRFTGTAALLIVDMTYAFVGLRAPIHTSIAEYPNSCGEAAWDAVDAVRQLLDAARRAGAPVAYTVDVSATESSVDSVWRNKQQPALRRRADETEIVHEIRPLPGDIVVTKTRPSGFFGTDLLQQLRDRGVRTLVVCGGTTSGCVRATVVDAFSHGFNVAVALDGVFDRVVTSHAVNLFDLNAKYCDVLQQSDALGILTGRPAASPEIRPTQQSRK</sequence>
<feature type="domain" description="Isochorismatase-like" evidence="2">
    <location>
        <begin position="45"/>
        <end position="226"/>
    </location>
</feature>
<dbReference type="PANTHER" id="PTHR43540:SF1">
    <property type="entry name" value="ISOCHORISMATASE HYDROLASE"/>
    <property type="match status" value="1"/>
</dbReference>
<dbReference type="PANTHER" id="PTHR43540">
    <property type="entry name" value="PEROXYUREIDOACRYLATE/UREIDOACRYLATE AMIDOHYDROLASE-RELATED"/>
    <property type="match status" value="1"/>
</dbReference>
<evidence type="ECO:0000259" key="2">
    <source>
        <dbReference type="Pfam" id="PF00857"/>
    </source>
</evidence>
<evidence type="ECO:0000313" key="4">
    <source>
        <dbReference type="Proteomes" id="UP000722989"/>
    </source>
</evidence>
<dbReference type="InterPro" id="IPR050272">
    <property type="entry name" value="Isochorismatase-like_hydrls"/>
</dbReference>
<accession>A0ABX0Y1W8</accession>
<comment type="caution">
    <text evidence="3">The sequence shown here is derived from an EMBL/GenBank/DDBJ whole genome shotgun (WGS) entry which is preliminary data.</text>
</comment>
<gene>
    <name evidence="3" type="ORF">HC031_17115</name>
</gene>
<evidence type="ECO:0000256" key="1">
    <source>
        <dbReference type="ARBA" id="ARBA00022801"/>
    </source>
</evidence>
<dbReference type="Gene3D" id="3.40.50.850">
    <property type="entry name" value="Isochorismatase-like"/>
    <property type="match status" value="1"/>
</dbReference>
<dbReference type="InterPro" id="IPR036380">
    <property type="entry name" value="Isochorismatase-like_sf"/>
</dbReference>
<dbReference type="SUPFAM" id="SSF52499">
    <property type="entry name" value="Isochorismatase-like hydrolases"/>
    <property type="match status" value="1"/>
</dbReference>
<dbReference type="InterPro" id="IPR000868">
    <property type="entry name" value="Isochorismatase-like_dom"/>
</dbReference>
<protein>
    <submittedName>
        <fullName evidence="3">Isochorismatase family protein</fullName>
    </submittedName>
</protein>
<proteinExistence type="predicted"/>
<keyword evidence="4" id="KW-1185">Reference proteome</keyword>
<evidence type="ECO:0000313" key="3">
    <source>
        <dbReference type="EMBL" id="NJC71424.1"/>
    </source>
</evidence>
<keyword evidence="1" id="KW-0378">Hydrolase</keyword>
<dbReference type="RefSeq" id="WP_167926320.1">
    <property type="nucleotide sequence ID" value="NZ_JAATVY010000011.1"/>
</dbReference>
<dbReference type="Proteomes" id="UP000722989">
    <property type="component" value="Unassembled WGS sequence"/>
</dbReference>